<evidence type="ECO:0000259" key="1">
    <source>
        <dbReference type="Pfam" id="PF00646"/>
    </source>
</evidence>
<evidence type="ECO:0000313" key="3">
    <source>
        <dbReference type="Proteomes" id="UP001152747"/>
    </source>
</evidence>
<organism evidence="2 3">
    <name type="scientific">Caenorhabditis angaria</name>
    <dbReference type="NCBI Taxonomy" id="860376"/>
    <lineage>
        <taxon>Eukaryota</taxon>
        <taxon>Metazoa</taxon>
        <taxon>Ecdysozoa</taxon>
        <taxon>Nematoda</taxon>
        <taxon>Chromadorea</taxon>
        <taxon>Rhabditida</taxon>
        <taxon>Rhabditina</taxon>
        <taxon>Rhabditomorpha</taxon>
        <taxon>Rhabditoidea</taxon>
        <taxon>Rhabditidae</taxon>
        <taxon>Peloderinae</taxon>
        <taxon>Caenorhabditis</taxon>
    </lineage>
</organism>
<reference evidence="2" key="1">
    <citation type="submission" date="2022-11" db="EMBL/GenBank/DDBJ databases">
        <authorList>
            <person name="Kikuchi T."/>
        </authorList>
    </citation>
    <scope>NUCLEOTIDE SEQUENCE</scope>
    <source>
        <strain evidence="2">PS1010</strain>
    </source>
</reference>
<dbReference type="Proteomes" id="UP001152747">
    <property type="component" value="Unassembled WGS sequence"/>
</dbReference>
<dbReference type="InterPro" id="IPR001810">
    <property type="entry name" value="F-box_dom"/>
</dbReference>
<dbReference type="EMBL" id="CANHGI010000006">
    <property type="protein sequence ID" value="CAI5456188.1"/>
    <property type="molecule type" value="Genomic_DNA"/>
</dbReference>
<gene>
    <name evidence="2" type="ORF">CAMP_LOCUS18825</name>
</gene>
<keyword evidence="3" id="KW-1185">Reference proteome</keyword>
<dbReference type="AlphaFoldDB" id="A0A9P1J5K1"/>
<proteinExistence type="predicted"/>
<evidence type="ECO:0000313" key="2">
    <source>
        <dbReference type="EMBL" id="CAI5456188.1"/>
    </source>
</evidence>
<comment type="caution">
    <text evidence="2">The sequence shown here is derived from an EMBL/GenBank/DDBJ whole genome shotgun (WGS) entry which is preliminary data.</text>
</comment>
<sequence>MVATRRKRAETKKLWRLACKASRFIAILNKPKMKRFEEIPIEVRSVIVDKMRVEDRCRFARCSRLCENLAKSSIFYMYGLAFSSQNSTKYTITVQHHQYEQRGLPASFNSKDYKIEFEQRGRNKHMRIKTPNKTLLYPLPKNTNLLEAAVEKFEKLVNDNAKCIRLLEIWGDQLNGRQFNFNKIIHLETLTMEYLNPALLRSIQRPLKKLYLGESPEEVTIDSLNLFSQINQVQTLLVGSVNFTFEQVLQLTADRITVLIEEWNAQDIFNLLIHWKNHNDPRKRSFSLAVRRCAVQMNRQLISLLNLRIENQNTARVRLCAGSFDGKSAKLQFLGDGIFFAYPYDAYDLVRDEDFPHVDFVRVI</sequence>
<feature type="domain" description="F-box" evidence="1">
    <location>
        <begin position="37"/>
        <end position="76"/>
    </location>
</feature>
<dbReference type="Pfam" id="PF00646">
    <property type="entry name" value="F-box"/>
    <property type="match status" value="1"/>
</dbReference>
<accession>A0A9P1J5K1</accession>
<name>A0A9P1J5K1_9PELO</name>
<protein>
    <recommendedName>
        <fullName evidence="1">F-box domain-containing protein</fullName>
    </recommendedName>
</protein>